<feature type="transmembrane region" description="Helical" evidence="1">
    <location>
        <begin position="131"/>
        <end position="154"/>
    </location>
</feature>
<keyword evidence="1" id="KW-0472">Membrane</keyword>
<feature type="transmembrane region" description="Helical" evidence="1">
    <location>
        <begin position="203"/>
        <end position="222"/>
    </location>
</feature>
<sequence>MRNRVDLIVYLVIAFGGAWLAAIPLWTQGLQSTALPLSLAAMQVSPTLGVLAVWSVTALRKDPAARRWARLTGLTFGDRPGRTIGYLAATWAGIPVLIAVVIAVSALFGVFPTDLAGLSGYRLAFPQGTHATAAVGTLTGIVVTTLFTSVTAFGEEWGWRGFLLPRLLPFGYGRAILTSGLIWGLWHAPLTLLGWNYPGLGPWAVLPFTVFCVVIGAVLGWLRLRTGSVWPAVIGHGALNAAVPTLYLVVSASGRLPDSLLGGVFGAIGLLAFGALGLALARVRPAAP</sequence>
<keyword evidence="1" id="KW-1133">Transmembrane helix</keyword>
<gene>
    <name evidence="3" type="ORF">ACFPZ3_20420</name>
</gene>
<evidence type="ECO:0000313" key="3">
    <source>
        <dbReference type="EMBL" id="MFC5826237.1"/>
    </source>
</evidence>
<evidence type="ECO:0000313" key="4">
    <source>
        <dbReference type="Proteomes" id="UP001596058"/>
    </source>
</evidence>
<organism evidence="3 4">
    <name type="scientific">Nonomuraea insulae</name>
    <dbReference type="NCBI Taxonomy" id="1616787"/>
    <lineage>
        <taxon>Bacteria</taxon>
        <taxon>Bacillati</taxon>
        <taxon>Actinomycetota</taxon>
        <taxon>Actinomycetes</taxon>
        <taxon>Streptosporangiales</taxon>
        <taxon>Streptosporangiaceae</taxon>
        <taxon>Nonomuraea</taxon>
    </lineage>
</organism>
<reference evidence="4" key="1">
    <citation type="journal article" date="2019" name="Int. J. Syst. Evol. Microbiol.">
        <title>The Global Catalogue of Microorganisms (GCM) 10K type strain sequencing project: providing services to taxonomists for standard genome sequencing and annotation.</title>
        <authorList>
            <consortium name="The Broad Institute Genomics Platform"/>
            <consortium name="The Broad Institute Genome Sequencing Center for Infectious Disease"/>
            <person name="Wu L."/>
            <person name="Ma J."/>
        </authorList>
    </citation>
    <scope>NUCLEOTIDE SEQUENCE [LARGE SCALE GENOMIC DNA]</scope>
    <source>
        <strain evidence="4">CCUG 53903</strain>
    </source>
</reference>
<feature type="transmembrane region" description="Helical" evidence="1">
    <location>
        <begin position="84"/>
        <end position="111"/>
    </location>
</feature>
<dbReference type="PANTHER" id="PTHR35797">
    <property type="entry name" value="PROTEASE-RELATED"/>
    <property type="match status" value="1"/>
</dbReference>
<dbReference type="InterPro" id="IPR042150">
    <property type="entry name" value="MmRce1-like"/>
</dbReference>
<dbReference type="EMBL" id="JBHSPA010000024">
    <property type="protein sequence ID" value="MFC5826237.1"/>
    <property type="molecule type" value="Genomic_DNA"/>
</dbReference>
<keyword evidence="4" id="KW-1185">Reference proteome</keyword>
<evidence type="ECO:0000259" key="2">
    <source>
        <dbReference type="Pfam" id="PF02517"/>
    </source>
</evidence>
<dbReference type="Pfam" id="PF02517">
    <property type="entry name" value="Rce1-like"/>
    <property type="match status" value="1"/>
</dbReference>
<feature type="transmembrane region" description="Helical" evidence="1">
    <location>
        <begin position="7"/>
        <end position="27"/>
    </location>
</feature>
<feature type="transmembrane region" description="Helical" evidence="1">
    <location>
        <begin position="39"/>
        <end position="59"/>
    </location>
</feature>
<dbReference type="EC" id="3.4.-.-" evidence="3"/>
<feature type="domain" description="CAAX prenyl protease 2/Lysostaphin resistance protein A-like" evidence="2">
    <location>
        <begin position="141"/>
        <end position="241"/>
    </location>
</feature>
<evidence type="ECO:0000256" key="1">
    <source>
        <dbReference type="SAM" id="Phobius"/>
    </source>
</evidence>
<dbReference type="InterPro" id="IPR003675">
    <property type="entry name" value="Rce1/LyrA-like_dom"/>
</dbReference>
<feature type="transmembrane region" description="Helical" evidence="1">
    <location>
        <begin position="229"/>
        <end position="248"/>
    </location>
</feature>
<proteinExistence type="predicted"/>
<keyword evidence="1" id="KW-0812">Transmembrane</keyword>
<dbReference type="GO" id="GO:0016787">
    <property type="term" value="F:hydrolase activity"/>
    <property type="evidence" value="ECO:0007669"/>
    <property type="project" value="UniProtKB-KW"/>
</dbReference>
<protein>
    <submittedName>
        <fullName evidence="3">CPBP family intramembrane glutamic endopeptidase</fullName>
        <ecNumber evidence="3">3.4.-.-</ecNumber>
    </submittedName>
</protein>
<accession>A0ABW1CM06</accession>
<comment type="caution">
    <text evidence="3">The sequence shown here is derived from an EMBL/GenBank/DDBJ whole genome shotgun (WGS) entry which is preliminary data.</text>
</comment>
<feature type="transmembrane region" description="Helical" evidence="1">
    <location>
        <begin position="260"/>
        <end position="281"/>
    </location>
</feature>
<dbReference type="PANTHER" id="PTHR35797:SF1">
    <property type="entry name" value="PROTEASE"/>
    <property type="match status" value="1"/>
</dbReference>
<name>A0ABW1CM06_9ACTN</name>
<dbReference type="RefSeq" id="WP_379515753.1">
    <property type="nucleotide sequence ID" value="NZ_JBHSPA010000024.1"/>
</dbReference>
<keyword evidence="3" id="KW-0378">Hydrolase</keyword>
<dbReference type="Proteomes" id="UP001596058">
    <property type="component" value="Unassembled WGS sequence"/>
</dbReference>